<organism evidence="1 2">
    <name type="scientific">Lasius platythorax</name>
    <dbReference type="NCBI Taxonomy" id="488582"/>
    <lineage>
        <taxon>Eukaryota</taxon>
        <taxon>Metazoa</taxon>
        <taxon>Ecdysozoa</taxon>
        <taxon>Arthropoda</taxon>
        <taxon>Hexapoda</taxon>
        <taxon>Insecta</taxon>
        <taxon>Pterygota</taxon>
        <taxon>Neoptera</taxon>
        <taxon>Endopterygota</taxon>
        <taxon>Hymenoptera</taxon>
        <taxon>Apocrita</taxon>
        <taxon>Aculeata</taxon>
        <taxon>Formicoidea</taxon>
        <taxon>Formicidae</taxon>
        <taxon>Formicinae</taxon>
        <taxon>Lasius</taxon>
        <taxon>Lasius</taxon>
    </lineage>
</organism>
<dbReference type="Proteomes" id="UP001497644">
    <property type="component" value="Chromosome 8"/>
</dbReference>
<accession>A0AAV2P7Z7</accession>
<protein>
    <submittedName>
        <fullName evidence="1">Uncharacterized protein</fullName>
    </submittedName>
</protein>
<dbReference type="AlphaFoldDB" id="A0AAV2P7Z7"/>
<dbReference type="EMBL" id="OZ034831">
    <property type="protein sequence ID" value="CAL1688051.1"/>
    <property type="molecule type" value="Genomic_DNA"/>
</dbReference>
<evidence type="ECO:0000313" key="2">
    <source>
        <dbReference type="Proteomes" id="UP001497644"/>
    </source>
</evidence>
<proteinExistence type="predicted"/>
<gene>
    <name evidence="1" type="ORF">LPLAT_LOCUS13193</name>
</gene>
<evidence type="ECO:0000313" key="1">
    <source>
        <dbReference type="EMBL" id="CAL1688051.1"/>
    </source>
</evidence>
<name>A0AAV2P7Z7_9HYME</name>
<keyword evidence="2" id="KW-1185">Reference proteome</keyword>
<reference evidence="1" key="1">
    <citation type="submission" date="2024-04" db="EMBL/GenBank/DDBJ databases">
        <authorList>
            <consortium name="Molecular Ecology Group"/>
        </authorList>
    </citation>
    <scope>NUCLEOTIDE SEQUENCE</scope>
</reference>
<sequence>MLAAEAKAQASVLPYGGRPSVKDSACEGLLDIDCTTRLFNGGPFRSGLGRAPRMTMSKTCRHSQYSHTLPAIRSGFSATLKAHDRFRTDSSSISLA</sequence>